<comment type="caution">
    <text evidence="2">The sequence shown here is derived from an EMBL/GenBank/DDBJ whole genome shotgun (WGS) entry which is preliminary data.</text>
</comment>
<reference evidence="2" key="1">
    <citation type="submission" date="2020-08" db="EMBL/GenBank/DDBJ databases">
        <title>Multicomponent nature underlies the extraordinary mechanical properties of spider dragline silk.</title>
        <authorList>
            <person name="Kono N."/>
            <person name="Nakamura H."/>
            <person name="Mori M."/>
            <person name="Yoshida Y."/>
            <person name="Ohtoshi R."/>
            <person name="Malay A.D."/>
            <person name="Moran D.A.P."/>
            <person name="Tomita M."/>
            <person name="Numata K."/>
            <person name="Arakawa K."/>
        </authorList>
    </citation>
    <scope>NUCLEOTIDE SEQUENCE</scope>
</reference>
<organism evidence="2 5">
    <name type="scientific">Nephila pilipes</name>
    <name type="common">Giant wood spider</name>
    <name type="synonym">Nephila maculata</name>
    <dbReference type="NCBI Taxonomy" id="299642"/>
    <lineage>
        <taxon>Eukaryota</taxon>
        <taxon>Metazoa</taxon>
        <taxon>Ecdysozoa</taxon>
        <taxon>Arthropoda</taxon>
        <taxon>Chelicerata</taxon>
        <taxon>Arachnida</taxon>
        <taxon>Araneae</taxon>
        <taxon>Araneomorphae</taxon>
        <taxon>Entelegynae</taxon>
        <taxon>Araneoidea</taxon>
        <taxon>Nephilidae</taxon>
        <taxon>Nephila</taxon>
    </lineage>
</organism>
<dbReference type="Proteomes" id="UP000887013">
    <property type="component" value="Unassembled WGS sequence"/>
</dbReference>
<proteinExistence type="predicted"/>
<sequence>WSLLEFSQGTGAGGFSGSFSFYFHVGTFTTHFDGKFEAIHLALQQSAARLDSF</sequence>
<name>A0A8X6N888_NEPPI</name>
<evidence type="ECO:0000313" key="2">
    <source>
        <dbReference type="EMBL" id="GFT00386.1"/>
    </source>
</evidence>
<dbReference type="AlphaFoldDB" id="A0A8X6N888"/>
<dbReference type="EMBL" id="BMAW01073759">
    <property type="protein sequence ID" value="GFT89232.1"/>
    <property type="molecule type" value="Genomic_DNA"/>
</dbReference>
<evidence type="ECO:0000313" key="1">
    <source>
        <dbReference type="EMBL" id="GFS93796.1"/>
    </source>
</evidence>
<keyword evidence="5" id="KW-1185">Reference proteome</keyword>
<evidence type="ECO:0000313" key="3">
    <source>
        <dbReference type="EMBL" id="GFT89232.1"/>
    </source>
</evidence>
<dbReference type="EMBL" id="BMAW01124763">
    <property type="protein sequence ID" value="GFU09486.1"/>
    <property type="molecule type" value="Genomic_DNA"/>
</dbReference>
<dbReference type="EMBL" id="BMAW01006759">
    <property type="protein sequence ID" value="GFT00386.1"/>
    <property type="molecule type" value="Genomic_DNA"/>
</dbReference>
<accession>A0A8X6N888</accession>
<feature type="non-terminal residue" evidence="2">
    <location>
        <position position="1"/>
    </location>
</feature>
<gene>
    <name evidence="1" type="ORF">NPIL_124821</name>
    <name evidence="3" type="ORF">NPIL_224481</name>
    <name evidence="2" type="ORF">NPIL_287191</name>
    <name evidence="4" type="ORF">NPIL_433401</name>
</gene>
<protein>
    <submittedName>
        <fullName evidence="2">Uncharacterized protein</fullName>
    </submittedName>
</protein>
<evidence type="ECO:0000313" key="4">
    <source>
        <dbReference type="EMBL" id="GFU09486.1"/>
    </source>
</evidence>
<evidence type="ECO:0000313" key="5">
    <source>
        <dbReference type="Proteomes" id="UP000887013"/>
    </source>
</evidence>
<dbReference type="EMBL" id="BMAW01053978">
    <property type="protein sequence ID" value="GFS93796.1"/>
    <property type="molecule type" value="Genomic_DNA"/>
</dbReference>